<organism evidence="2 3">
    <name type="scientific">Autumnicola lenta</name>
    <dbReference type="NCBI Taxonomy" id="3075593"/>
    <lineage>
        <taxon>Bacteria</taxon>
        <taxon>Pseudomonadati</taxon>
        <taxon>Bacteroidota</taxon>
        <taxon>Flavobacteriia</taxon>
        <taxon>Flavobacteriales</taxon>
        <taxon>Flavobacteriaceae</taxon>
        <taxon>Autumnicola</taxon>
    </lineage>
</organism>
<evidence type="ECO:0000313" key="2">
    <source>
        <dbReference type="EMBL" id="MDT0647398.1"/>
    </source>
</evidence>
<proteinExistence type="predicted"/>
<feature type="chain" id="PRO_5045646633" evidence="1">
    <location>
        <begin position="20"/>
        <end position="182"/>
    </location>
</feature>
<reference evidence="2 3" key="1">
    <citation type="submission" date="2023-09" db="EMBL/GenBank/DDBJ databases">
        <authorList>
            <person name="Rey-Velasco X."/>
        </authorList>
    </citation>
    <scope>NUCLEOTIDE SEQUENCE [LARGE SCALE GENOMIC DNA]</scope>
    <source>
        <strain evidence="2 3">F260</strain>
    </source>
</reference>
<evidence type="ECO:0000256" key="1">
    <source>
        <dbReference type="SAM" id="SignalP"/>
    </source>
</evidence>
<comment type="caution">
    <text evidence="2">The sequence shown here is derived from an EMBL/GenBank/DDBJ whole genome shotgun (WGS) entry which is preliminary data.</text>
</comment>
<keyword evidence="3" id="KW-1185">Reference proteome</keyword>
<dbReference type="InterPro" id="IPR036709">
    <property type="entry name" value="Autotransporte_beta_dom_sf"/>
</dbReference>
<name>A0ABU3CMF0_9FLAO</name>
<feature type="signal peptide" evidence="1">
    <location>
        <begin position="1"/>
        <end position="19"/>
    </location>
</feature>
<gene>
    <name evidence="2" type="ORF">RM545_11920</name>
</gene>
<dbReference type="EMBL" id="JAVRHO010000016">
    <property type="protein sequence ID" value="MDT0647398.1"/>
    <property type="molecule type" value="Genomic_DNA"/>
</dbReference>
<evidence type="ECO:0000313" key="3">
    <source>
        <dbReference type="Proteomes" id="UP001245285"/>
    </source>
</evidence>
<sequence length="182" mass="20658">MKKIILAIAGFFIMQNGFAQIDYMQNEVKLNIGNTIAIASVEVGYEFFLDYNQSIDAQILFNDRMNYHSEKNSRQFNTTSFMLGYNFYFGTESAGSGLYVNPFAKLRTGEFTEVVQIADNDVRQVTDMDAFIIGIGGGYKWNFNDTFVLGPFANIGRNFSNEVKERFSALEFNAGFSVGYRF</sequence>
<dbReference type="SUPFAM" id="SSF103515">
    <property type="entry name" value="Autotransporter"/>
    <property type="match status" value="1"/>
</dbReference>
<dbReference type="Proteomes" id="UP001245285">
    <property type="component" value="Unassembled WGS sequence"/>
</dbReference>
<protein>
    <submittedName>
        <fullName evidence="2">DUF3575 domain-containing protein</fullName>
    </submittedName>
</protein>
<dbReference type="Pfam" id="PF12099">
    <property type="entry name" value="DUF3575"/>
    <property type="match status" value="1"/>
</dbReference>
<accession>A0ABU3CMF0</accession>
<dbReference type="RefSeq" id="WP_311495507.1">
    <property type="nucleotide sequence ID" value="NZ_JAVRHO010000016.1"/>
</dbReference>
<keyword evidence="1" id="KW-0732">Signal</keyword>
<dbReference type="Gene3D" id="2.40.160.20">
    <property type="match status" value="1"/>
</dbReference>
<dbReference type="InterPro" id="IPR021958">
    <property type="entry name" value="DUF3575"/>
</dbReference>